<protein>
    <submittedName>
        <fullName evidence="2">Uncharacterized protein</fullName>
    </submittedName>
</protein>
<dbReference type="EMBL" id="MU005765">
    <property type="protein sequence ID" value="KAF2713401.1"/>
    <property type="molecule type" value="Genomic_DNA"/>
</dbReference>
<reference evidence="2" key="1">
    <citation type="journal article" date="2020" name="Stud. Mycol.">
        <title>101 Dothideomycetes genomes: a test case for predicting lifestyles and emergence of pathogens.</title>
        <authorList>
            <person name="Haridas S."/>
            <person name="Albert R."/>
            <person name="Binder M."/>
            <person name="Bloem J."/>
            <person name="Labutti K."/>
            <person name="Salamov A."/>
            <person name="Andreopoulos B."/>
            <person name="Baker S."/>
            <person name="Barry K."/>
            <person name="Bills G."/>
            <person name="Bluhm B."/>
            <person name="Cannon C."/>
            <person name="Castanera R."/>
            <person name="Culley D."/>
            <person name="Daum C."/>
            <person name="Ezra D."/>
            <person name="Gonzalez J."/>
            <person name="Henrissat B."/>
            <person name="Kuo A."/>
            <person name="Liang C."/>
            <person name="Lipzen A."/>
            <person name="Lutzoni F."/>
            <person name="Magnuson J."/>
            <person name="Mondo S."/>
            <person name="Nolan M."/>
            <person name="Ohm R."/>
            <person name="Pangilinan J."/>
            <person name="Park H.-J."/>
            <person name="Ramirez L."/>
            <person name="Alfaro M."/>
            <person name="Sun H."/>
            <person name="Tritt A."/>
            <person name="Yoshinaga Y."/>
            <person name="Zwiers L.-H."/>
            <person name="Turgeon B."/>
            <person name="Goodwin S."/>
            <person name="Spatafora J."/>
            <person name="Crous P."/>
            <person name="Grigoriev I."/>
        </authorList>
    </citation>
    <scope>NUCLEOTIDE SEQUENCE</scope>
    <source>
        <strain evidence="2">CBS 279.74</strain>
    </source>
</reference>
<evidence type="ECO:0000313" key="2">
    <source>
        <dbReference type="EMBL" id="KAF2713401.1"/>
    </source>
</evidence>
<feature type="transmembrane region" description="Helical" evidence="1">
    <location>
        <begin position="21"/>
        <end position="37"/>
    </location>
</feature>
<sequence length="186" mass="21351">MLRRPKEKKNPMTRAFADANATHIVLYILMLLHTYILRTTYTMSTKTGGFPSAVHLPFLYRRPTQTVLQTKVSSIWLAQDGSRLEVVKWAPRMPSHTACYPCAYKSYHAFRKQLTGMQRCSILVLHMKISLGYACVCGPSLADLSLSHESRGSEWGQVHMETMLQFKNMSTPTIPSMYVHTQYIRY</sequence>
<dbReference type="AlphaFoldDB" id="A0A6G1KLY5"/>
<organism evidence="2 3">
    <name type="scientific">Pleomassaria siparia CBS 279.74</name>
    <dbReference type="NCBI Taxonomy" id="1314801"/>
    <lineage>
        <taxon>Eukaryota</taxon>
        <taxon>Fungi</taxon>
        <taxon>Dikarya</taxon>
        <taxon>Ascomycota</taxon>
        <taxon>Pezizomycotina</taxon>
        <taxon>Dothideomycetes</taxon>
        <taxon>Pleosporomycetidae</taxon>
        <taxon>Pleosporales</taxon>
        <taxon>Pleomassariaceae</taxon>
        <taxon>Pleomassaria</taxon>
    </lineage>
</organism>
<keyword evidence="1" id="KW-0812">Transmembrane</keyword>
<keyword evidence="1" id="KW-0472">Membrane</keyword>
<dbReference type="Proteomes" id="UP000799428">
    <property type="component" value="Unassembled WGS sequence"/>
</dbReference>
<proteinExistence type="predicted"/>
<keyword evidence="3" id="KW-1185">Reference proteome</keyword>
<name>A0A6G1KLY5_9PLEO</name>
<accession>A0A6G1KLY5</accession>
<gene>
    <name evidence="2" type="ORF">K504DRAFT_136679</name>
</gene>
<evidence type="ECO:0000256" key="1">
    <source>
        <dbReference type="SAM" id="Phobius"/>
    </source>
</evidence>
<evidence type="ECO:0000313" key="3">
    <source>
        <dbReference type="Proteomes" id="UP000799428"/>
    </source>
</evidence>
<keyword evidence="1" id="KW-1133">Transmembrane helix</keyword>